<dbReference type="EMBL" id="GL377311">
    <property type="protein sequence ID" value="EFI93113.1"/>
    <property type="molecule type" value="Genomic_DNA"/>
</dbReference>
<dbReference type="Proteomes" id="UP000007431">
    <property type="component" value="Unassembled WGS sequence"/>
</dbReference>
<dbReference type="RefSeq" id="XP_003028016.1">
    <property type="nucleotide sequence ID" value="XM_003027970.1"/>
</dbReference>
<accession>D8QFD5</accession>
<evidence type="ECO:0000313" key="2">
    <source>
        <dbReference type="EMBL" id="EFI93113.1"/>
    </source>
</evidence>
<dbReference type="AlphaFoldDB" id="D8QFD5"/>
<dbReference type="HOGENOM" id="CLU_837172_0_0_1"/>
<organism evidence="3">
    <name type="scientific">Schizophyllum commune (strain H4-8 / FGSC 9210)</name>
    <name type="common">Split gill fungus</name>
    <dbReference type="NCBI Taxonomy" id="578458"/>
    <lineage>
        <taxon>Eukaryota</taxon>
        <taxon>Fungi</taxon>
        <taxon>Dikarya</taxon>
        <taxon>Basidiomycota</taxon>
        <taxon>Agaricomycotina</taxon>
        <taxon>Agaricomycetes</taxon>
        <taxon>Agaricomycetidae</taxon>
        <taxon>Agaricales</taxon>
        <taxon>Schizophyllaceae</taxon>
        <taxon>Schizophyllum</taxon>
    </lineage>
</organism>
<protein>
    <submittedName>
        <fullName evidence="2">Uncharacterized protein</fullName>
    </submittedName>
</protein>
<feature type="region of interest" description="Disordered" evidence="1">
    <location>
        <begin position="101"/>
        <end position="126"/>
    </location>
</feature>
<reference evidence="2 3" key="1">
    <citation type="journal article" date="2010" name="Nat. Biotechnol.">
        <title>Genome sequence of the model mushroom Schizophyllum commune.</title>
        <authorList>
            <person name="Ohm R.A."/>
            <person name="de Jong J.F."/>
            <person name="Lugones L.G."/>
            <person name="Aerts A."/>
            <person name="Kothe E."/>
            <person name="Stajich J.E."/>
            <person name="de Vries R.P."/>
            <person name="Record E."/>
            <person name="Levasseur A."/>
            <person name="Baker S.E."/>
            <person name="Bartholomew K.A."/>
            <person name="Coutinho P.M."/>
            <person name="Erdmann S."/>
            <person name="Fowler T.J."/>
            <person name="Gathman A.C."/>
            <person name="Lombard V."/>
            <person name="Henrissat B."/>
            <person name="Knabe N."/>
            <person name="Kuees U."/>
            <person name="Lilly W.W."/>
            <person name="Lindquist E."/>
            <person name="Lucas S."/>
            <person name="Magnuson J.K."/>
            <person name="Piumi F."/>
            <person name="Raudaskoski M."/>
            <person name="Salamov A."/>
            <person name="Schmutz J."/>
            <person name="Schwarze F.W.M.R."/>
            <person name="vanKuyk P.A."/>
            <person name="Horton J.S."/>
            <person name="Grigoriev I.V."/>
            <person name="Woesten H.A.B."/>
        </authorList>
    </citation>
    <scope>NUCLEOTIDE SEQUENCE [LARGE SCALE GENOMIC DNA]</scope>
    <source>
        <strain evidence="3">H4-8 / FGSC 9210</strain>
    </source>
</reference>
<keyword evidence="3" id="KW-1185">Reference proteome</keyword>
<dbReference type="InParanoid" id="D8QFD5"/>
<evidence type="ECO:0000256" key="1">
    <source>
        <dbReference type="SAM" id="MobiDB-lite"/>
    </source>
</evidence>
<dbReference type="OrthoDB" id="10304907at2759"/>
<gene>
    <name evidence="2" type="ORF">SCHCODRAFT_237353</name>
</gene>
<name>D8QFD5_SCHCM</name>
<dbReference type="KEGG" id="scm:SCHCO_0237353"/>
<dbReference type="GeneID" id="9592063"/>
<proteinExistence type="predicted"/>
<dbReference type="VEuPathDB" id="FungiDB:SCHCODRAFT_0237353"/>
<sequence>MSEAAVSPKVAEYVAKWHARGQKKVTPVQGRELRYLTMEGVSPKHLGDRLKLATATVNTAIKRVGPGPGLITTSKLFRELVASGEIWQAVGWDRALERAASVSTAGPTDGSEEDAWSDGNETDSEDWEAEDELLDNRPPWKVAYNTGGAKTLQDVLEATAPPLIARLDDIKGCGVTTVDDLKELGRWTRVSQKEFAARVGMSAMEEMVLSAYAKQLATDDAVQPNVLRAVYGLHEAKEEVSDWIQEDGKPEQLHAVARGLARAGITQRSDLVQLGWMGEEWLVGLISMLLPERELSLVVLRICEKILEEVKEVWDVWCAMPAAEHEDYFVYE</sequence>
<evidence type="ECO:0000313" key="3">
    <source>
        <dbReference type="Proteomes" id="UP000007431"/>
    </source>
</evidence>
<feature type="compositionally biased region" description="Acidic residues" evidence="1">
    <location>
        <begin position="110"/>
        <end position="126"/>
    </location>
</feature>